<dbReference type="InterPro" id="IPR000490">
    <property type="entry name" value="Glyco_hydro_17"/>
</dbReference>
<reference evidence="9" key="2">
    <citation type="submission" date="2020-02" db="EMBL/GenBank/DDBJ databases">
        <title>Identification and distribution of gene clusters putatively required for synthesis of sphingolipid metabolism inhibitors in phylogenetically diverse species of the filamentous fungus Fusarium.</title>
        <authorList>
            <person name="Kim H.-S."/>
            <person name="Busman M."/>
            <person name="Brown D.W."/>
            <person name="Divon H."/>
            <person name="Uhlig S."/>
            <person name="Proctor R.H."/>
        </authorList>
    </citation>
    <scope>NUCLEOTIDE SEQUENCE</scope>
    <source>
        <strain evidence="9">NRRL 25174</strain>
    </source>
</reference>
<evidence type="ECO:0000256" key="7">
    <source>
        <dbReference type="RuleBase" id="RU004335"/>
    </source>
</evidence>
<keyword evidence="5" id="KW-0732">Signal</keyword>
<dbReference type="SUPFAM" id="SSF51445">
    <property type="entry name" value="(Trans)glycosidases"/>
    <property type="match status" value="1"/>
</dbReference>
<evidence type="ECO:0000256" key="5">
    <source>
        <dbReference type="ARBA" id="ARBA00022729"/>
    </source>
</evidence>
<evidence type="ECO:0000256" key="4">
    <source>
        <dbReference type="ARBA" id="ARBA00022525"/>
    </source>
</evidence>
<dbReference type="PANTHER" id="PTHR16631">
    <property type="entry name" value="GLUCAN 1,3-BETA-GLUCOSIDASE"/>
    <property type="match status" value="1"/>
</dbReference>
<keyword evidence="3" id="KW-0134">Cell wall</keyword>
<dbReference type="InterPro" id="IPR017853">
    <property type="entry name" value="GH"/>
</dbReference>
<dbReference type="GO" id="GO:0009277">
    <property type="term" value="C:fungal-type cell wall"/>
    <property type="evidence" value="ECO:0007669"/>
    <property type="project" value="TreeGrafter"/>
</dbReference>
<evidence type="ECO:0000256" key="2">
    <source>
        <dbReference type="ARBA" id="ARBA00008773"/>
    </source>
</evidence>
<evidence type="ECO:0000256" key="6">
    <source>
        <dbReference type="ARBA" id="ARBA00022801"/>
    </source>
</evidence>
<evidence type="ECO:0000313" key="9">
    <source>
        <dbReference type="EMBL" id="KAF4340872.1"/>
    </source>
</evidence>
<dbReference type="InterPro" id="IPR050732">
    <property type="entry name" value="Beta-glucan_modifiers"/>
</dbReference>
<dbReference type="GO" id="GO:0009986">
    <property type="term" value="C:cell surface"/>
    <property type="evidence" value="ECO:0007669"/>
    <property type="project" value="TreeGrafter"/>
</dbReference>
<sequence>MKVSTTIAAGALALGVEANNYLGFNSGATLANRAAKFKADFQAEFETAQNLKTAPGDFNAVRLYTNIQAYSEDDPIEAFEAAIDTKTQILLGVWTSGTDNIDKEISALKKAVDKYGSKFTDLVIGVSVGSEDLYRNSVTGVKNKGGVGVQPDALVDFINDFKKAFKGTPIGKIPVGHVDTWDVWGNATNKAVLDAIDFIGVDEYPYYENDKGNSIDNAAKLFNKAYEATIAASGGKPVWVTETGWPYKGPDWDEAVPSIKNAQKYWRDVGCKYLFNKTPTFWYNLRDSNPDNKMKFAITENLSTTPLFDLSCDKVDDETTSSATHSKTKTESSASKPTHGSNSTATFSTSTASATSGSDDEEATGSATATGSGSKPTGSGSSSGGDSGSGSSSSGSGSGSEGSGSSSGSGSGSSSGSAPAETPSHVTSGAASFGISTAALAFLALFVL</sequence>
<feature type="compositionally biased region" description="Low complexity" evidence="8">
    <location>
        <begin position="364"/>
        <end position="380"/>
    </location>
</feature>
<dbReference type="Gene3D" id="3.20.20.80">
    <property type="entry name" value="Glycosidases"/>
    <property type="match status" value="1"/>
</dbReference>
<accession>A0A9P5DXD0</accession>
<dbReference type="PANTHER" id="PTHR16631:SF16">
    <property type="entry name" value="GPI-ANCHORED CELL WALL BETA-1,3-ENDOGLUCANASE EGLC"/>
    <property type="match status" value="1"/>
</dbReference>
<dbReference type="Proteomes" id="UP000730481">
    <property type="component" value="Unassembled WGS sequence"/>
</dbReference>
<feature type="region of interest" description="Disordered" evidence="8">
    <location>
        <begin position="318"/>
        <end position="428"/>
    </location>
</feature>
<name>A0A9P5DXD0_9HYPO</name>
<dbReference type="GO" id="GO:0071555">
    <property type="term" value="P:cell wall organization"/>
    <property type="evidence" value="ECO:0007669"/>
    <property type="project" value="TreeGrafter"/>
</dbReference>
<dbReference type="GO" id="GO:0005975">
    <property type="term" value="P:carbohydrate metabolic process"/>
    <property type="evidence" value="ECO:0007669"/>
    <property type="project" value="InterPro"/>
</dbReference>
<dbReference type="GO" id="GO:0042973">
    <property type="term" value="F:glucan endo-1,3-beta-D-glucosidase activity"/>
    <property type="evidence" value="ECO:0007669"/>
    <property type="project" value="TreeGrafter"/>
</dbReference>
<dbReference type="Pfam" id="PF00332">
    <property type="entry name" value="Glyco_hydro_17"/>
    <property type="match status" value="1"/>
</dbReference>
<reference evidence="9" key="1">
    <citation type="journal article" date="2017" name="Mycologia">
        <title>Fusarium algeriense, sp. nov., a novel toxigenic crown rot pathogen of durum wheat from Algeria is nested in the Fusarium burgessii species complex.</title>
        <authorList>
            <person name="Laraba I."/>
            <person name="Keddad A."/>
            <person name="Boureghda H."/>
            <person name="Abdallah N."/>
            <person name="Vaughan M.M."/>
            <person name="Proctor R.H."/>
            <person name="Busman M."/>
            <person name="O'Donnell K."/>
        </authorList>
    </citation>
    <scope>NUCLEOTIDE SEQUENCE</scope>
    <source>
        <strain evidence="9">NRRL 25174</strain>
    </source>
</reference>
<gene>
    <name evidence="9" type="ORF">FBEOM_5213</name>
</gene>
<feature type="compositionally biased region" description="Low complexity" evidence="8">
    <location>
        <begin position="414"/>
        <end position="424"/>
    </location>
</feature>
<dbReference type="OrthoDB" id="77201at2759"/>
<organism evidence="9 10">
    <name type="scientific">Fusarium beomiforme</name>
    <dbReference type="NCBI Taxonomy" id="44412"/>
    <lineage>
        <taxon>Eukaryota</taxon>
        <taxon>Fungi</taxon>
        <taxon>Dikarya</taxon>
        <taxon>Ascomycota</taxon>
        <taxon>Pezizomycotina</taxon>
        <taxon>Sordariomycetes</taxon>
        <taxon>Hypocreomycetidae</taxon>
        <taxon>Hypocreales</taxon>
        <taxon>Nectriaceae</taxon>
        <taxon>Fusarium</taxon>
        <taxon>Fusarium burgessii species complex</taxon>
    </lineage>
</organism>
<proteinExistence type="inferred from homology"/>
<keyword evidence="10" id="KW-1185">Reference proteome</keyword>
<evidence type="ECO:0000313" key="10">
    <source>
        <dbReference type="Proteomes" id="UP000730481"/>
    </source>
</evidence>
<comment type="caution">
    <text evidence="9">The sequence shown here is derived from an EMBL/GenBank/DDBJ whole genome shotgun (WGS) entry which is preliminary data.</text>
</comment>
<dbReference type="GO" id="GO:0005576">
    <property type="term" value="C:extracellular region"/>
    <property type="evidence" value="ECO:0007669"/>
    <property type="project" value="TreeGrafter"/>
</dbReference>
<feature type="compositionally biased region" description="Low complexity" evidence="8">
    <location>
        <begin position="320"/>
        <end position="357"/>
    </location>
</feature>
<evidence type="ECO:0000256" key="1">
    <source>
        <dbReference type="ARBA" id="ARBA00004191"/>
    </source>
</evidence>
<protein>
    <submittedName>
        <fullName evidence="9">Glucan endo-1 3-beta-glucosidase eglC</fullName>
    </submittedName>
</protein>
<comment type="subcellular location">
    <subcellularLocation>
        <location evidence="1">Secreted</location>
        <location evidence="1">Cell wall</location>
    </subcellularLocation>
</comment>
<feature type="compositionally biased region" description="Gly residues" evidence="8">
    <location>
        <begin position="396"/>
        <end position="413"/>
    </location>
</feature>
<keyword evidence="6" id="KW-0378">Hydrolase</keyword>
<dbReference type="EMBL" id="PVQB02000221">
    <property type="protein sequence ID" value="KAF4340872.1"/>
    <property type="molecule type" value="Genomic_DNA"/>
</dbReference>
<dbReference type="AlphaFoldDB" id="A0A9P5DXD0"/>
<evidence type="ECO:0000256" key="3">
    <source>
        <dbReference type="ARBA" id="ARBA00022512"/>
    </source>
</evidence>
<evidence type="ECO:0000256" key="8">
    <source>
        <dbReference type="SAM" id="MobiDB-lite"/>
    </source>
</evidence>
<comment type="similarity">
    <text evidence="2 7">Belongs to the glycosyl hydrolase 17 family.</text>
</comment>
<keyword evidence="4" id="KW-0964">Secreted</keyword>